<protein>
    <submittedName>
        <fullName evidence="4">Uncharacterized membrane protein</fullName>
    </submittedName>
</protein>
<gene>
    <name evidence="3" type="ORF">A3L14_01680</name>
    <name evidence="4" type="ORF">SAMN05216170_1945</name>
</gene>
<evidence type="ECO:0000259" key="2">
    <source>
        <dbReference type="Pfam" id="PF07853"/>
    </source>
</evidence>
<dbReference type="GO" id="GO:0009636">
    <property type="term" value="P:response to toxic substance"/>
    <property type="evidence" value="ECO:0007669"/>
    <property type="project" value="TreeGrafter"/>
</dbReference>
<feature type="transmembrane region" description="Helical" evidence="1">
    <location>
        <begin position="125"/>
        <end position="144"/>
    </location>
</feature>
<feature type="transmembrane region" description="Helical" evidence="1">
    <location>
        <begin position="169"/>
        <end position="188"/>
    </location>
</feature>
<dbReference type="OrthoDB" id="102247at2157"/>
<dbReference type="RefSeq" id="WP_055429171.1">
    <property type="nucleotide sequence ID" value="NZ_CP015105.1"/>
</dbReference>
<dbReference type="PANTHER" id="PTHR37810:SF5">
    <property type="entry name" value="IMMUNITY PROTEIN SDPI"/>
    <property type="match status" value="1"/>
</dbReference>
<dbReference type="Pfam" id="PF07853">
    <property type="entry name" value="DUF1648"/>
    <property type="match status" value="1"/>
</dbReference>
<feature type="transmembrane region" description="Helical" evidence="1">
    <location>
        <begin position="47"/>
        <end position="69"/>
    </location>
</feature>
<dbReference type="KEGG" id="ttd:A3L14_01680"/>
<evidence type="ECO:0000313" key="3">
    <source>
        <dbReference type="EMBL" id="ASJ11674.1"/>
    </source>
</evidence>
<reference evidence="3 6" key="1">
    <citation type="submission" date="2016-04" db="EMBL/GenBank/DDBJ databases">
        <title>Complete genome sequence of Thermococcus thioreducens type strain OGL-20P.</title>
        <authorList>
            <person name="Oger P.M."/>
        </authorList>
    </citation>
    <scope>NUCLEOTIDE SEQUENCE [LARGE SCALE GENOMIC DNA]</scope>
    <source>
        <strain evidence="3 6">OGL-20P</strain>
    </source>
</reference>
<feature type="transmembrane region" description="Helical" evidence="1">
    <location>
        <begin position="6"/>
        <end position="26"/>
    </location>
</feature>
<evidence type="ECO:0000256" key="1">
    <source>
        <dbReference type="SAM" id="Phobius"/>
    </source>
</evidence>
<keyword evidence="1" id="KW-1133">Transmembrane helix</keyword>
<dbReference type="Proteomes" id="UP000182125">
    <property type="component" value="Unassembled WGS sequence"/>
</dbReference>
<dbReference type="GeneID" id="33333092"/>
<dbReference type="Proteomes" id="UP000250136">
    <property type="component" value="Chromosome"/>
</dbReference>
<dbReference type="EMBL" id="CP015105">
    <property type="protein sequence ID" value="ASJ11674.1"/>
    <property type="molecule type" value="Genomic_DNA"/>
</dbReference>
<evidence type="ECO:0000313" key="4">
    <source>
        <dbReference type="EMBL" id="SEW15796.1"/>
    </source>
</evidence>
<keyword evidence="6" id="KW-1185">Reference proteome</keyword>
<accession>A0A1I0PN64</accession>
<reference evidence="4 5" key="2">
    <citation type="submission" date="2016-10" db="EMBL/GenBank/DDBJ databases">
        <authorList>
            <person name="de Groot N.N."/>
        </authorList>
    </citation>
    <scope>NUCLEOTIDE SEQUENCE [LARGE SCALE GENOMIC DNA]</scope>
    <source>
        <strain evidence="4 5">OGL-20</strain>
    </source>
</reference>
<organism evidence="4 5">
    <name type="scientific">Thermococcus thioreducens</name>
    <dbReference type="NCBI Taxonomy" id="277988"/>
    <lineage>
        <taxon>Archaea</taxon>
        <taxon>Methanobacteriati</taxon>
        <taxon>Methanobacteriota</taxon>
        <taxon>Thermococci</taxon>
        <taxon>Thermococcales</taxon>
        <taxon>Thermococcaceae</taxon>
        <taxon>Thermococcus</taxon>
    </lineage>
</organism>
<evidence type="ECO:0000313" key="5">
    <source>
        <dbReference type="Proteomes" id="UP000182125"/>
    </source>
</evidence>
<evidence type="ECO:0000313" key="6">
    <source>
        <dbReference type="Proteomes" id="UP000250136"/>
    </source>
</evidence>
<dbReference type="AlphaFoldDB" id="A0A1I0PN64"/>
<dbReference type="PANTHER" id="PTHR37810">
    <property type="entry name" value="IMMUNITY PROTEIN SDPI"/>
    <property type="match status" value="1"/>
</dbReference>
<sequence length="266" mass="29711">MMSPEVTFGLFISATMFLAGFLTYLYRDRPNHAIGVRIGYTYLSEEAWRDANTFAGKAFMVLGVFLGILGLTGNIIILIVVMLIGVSIITWRSYAIAKETFERETISTPAEGKPKPLERVDVKPYLVVQLTLLFSYLLLLWVSWEKMPEIIATHFNAQGIADRFEPKSVGAFLIPLGAFLFLIGLTYLGRDPVALRIPRGNTKTAKIVLELLTALQFIMWGAFVYSILYNAYSFSSPVLLEAIVIGGVGFIVIETIRLIKTVRWGV</sequence>
<dbReference type="InterPro" id="IPR012867">
    <property type="entry name" value="DUF1648"/>
</dbReference>
<dbReference type="InterPro" id="IPR025962">
    <property type="entry name" value="SdpI/YhfL"/>
</dbReference>
<feature type="transmembrane region" description="Helical" evidence="1">
    <location>
        <begin position="208"/>
        <end position="228"/>
    </location>
</feature>
<dbReference type="EMBL" id="FOIW01000002">
    <property type="protein sequence ID" value="SEW15796.1"/>
    <property type="molecule type" value="Genomic_DNA"/>
</dbReference>
<feature type="transmembrane region" description="Helical" evidence="1">
    <location>
        <begin position="234"/>
        <end position="253"/>
    </location>
</feature>
<keyword evidence="1" id="KW-0472">Membrane</keyword>
<dbReference type="Pfam" id="PF13630">
    <property type="entry name" value="SdpI"/>
    <property type="match status" value="1"/>
</dbReference>
<feature type="domain" description="DUF1648" evidence="2">
    <location>
        <begin position="132"/>
        <end position="176"/>
    </location>
</feature>
<keyword evidence="1" id="KW-0812">Transmembrane</keyword>
<proteinExistence type="predicted"/>
<name>A0A1I0PN64_9EURY</name>